<feature type="compositionally biased region" description="Low complexity" evidence="4">
    <location>
        <begin position="393"/>
        <end position="434"/>
    </location>
</feature>
<evidence type="ECO:0000259" key="5">
    <source>
        <dbReference type="Pfam" id="PF25917"/>
    </source>
</evidence>
<dbReference type="AlphaFoldDB" id="A0A934LZP0"/>
<comment type="caution">
    <text evidence="7">The sequence shown here is derived from an EMBL/GenBank/DDBJ whole genome shotgun (WGS) entry which is preliminary data.</text>
</comment>
<dbReference type="Proteomes" id="UP000622687">
    <property type="component" value="Unassembled WGS sequence"/>
</dbReference>
<evidence type="ECO:0000313" key="8">
    <source>
        <dbReference type="Proteomes" id="UP000622687"/>
    </source>
</evidence>
<evidence type="ECO:0000256" key="2">
    <source>
        <dbReference type="ARBA" id="ARBA00023054"/>
    </source>
</evidence>
<dbReference type="Gene3D" id="2.40.30.170">
    <property type="match status" value="1"/>
</dbReference>
<dbReference type="Gene3D" id="6.20.50.140">
    <property type="match status" value="1"/>
</dbReference>
<dbReference type="InterPro" id="IPR050465">
    <property type="entry name" value="UPF0194_transport"/>
</dbReference>
<comment type="subcellular location">
    <subcellularLocation>
        <location evidence="1">Cell envelope</location>
    </subcellularLocation>
</comment>
<feature type="domain" description="Multidrug resistance protein MdtA-like barrel-sandwich hybrid" evidence="5">
    <location>
        <begin position="68"/>
        <end position="153"/>
    </location>
</feature>
<dbReference type="InterPro" id="IPR058625">
    <property type="entry name" value="MdtA-like_BSH"/>
</dbReference>
<protein>
    <submittedName>
        <fullName evidence="7">Efflux RND transporter periplasmic adaptor subunit</fullName>
    </submittedName>
</protein>
<dbReference type="Pfam" id="PF25990">
    <property type="entry name" value="Beta-barrel_YknX"/>
    <property type="match status" value="1"/>
</dbReference>
<dbReference type="InterPro" id="IPR058636">
    <property type="entry name" value="Beta-barrel_YknX"/>
</dbReference>
<dbReference type="EMBL" id="JAEEGB010000001">
    <property type="protein sequence ID" value="MBI6871184.1"/>
    <property type="molecule type" value="Genomic_DNA"/>
</dbReference>
<feature type="coiled-coil region" evidence="3">
    <location>
        <begin position="206"/>
        <end position="240"/>
    </location>
</feature>
<evidence type="ECO:0000256" key="3">
    <source>
        <dbReference type="SAM" id="Coils"/>
    </source>
</evidence>
<dbReference type="RefSeq" id="WP_211140643.1">
    <property type="nucleotide sequence ID" value="NZ_JAEEGB010000001.1"/>
</dbReference>
<dbReference type="Pfam" id="PF25917">
    <property type="entry name" value="BSH_RND"/>
    <property type="match status" value="2"/>
</dbReference>
<dbReference type="CDD" id="cd06850">
    <property type="entry name" value="biotinyl_domain"/>
    <property type="match status" value="1"/>
</dbReference>
<sequence>MQATKIKKILIALLVVTVVGSASYYGYKKYTSSKTTTTAKFATAKVKRSDIAVTVEGTGTVTSAEETDIYSSNGGIVQQLPFKLGDTVKSGDLFCRIDDTTSQKNIDTDKNNIAQKTLDLKNLEITLDNLYIKAPIDGTVKSVFAASGDDVASLKPAYGGLAVITAGSDGSLEIPIPFPQSGKISQVYVSAGSTVKKGDTLFKLDDSTIKNNMEAIKLQIQQLQNDLNTQQNNLAKTSIICPKDGIISTLNIKQGDYVDNTKLIAAIINPSNLQIVVPIDEMDIDKVKVGENATIKVDDIKDKTYTGHVEKVSQVGKTTNNVTTYDVTLSLDNSERLKVGMNVNATIAVEEKTNVLAIPTEAVTERNGKKYVIVQSNTSSNGITSKGSSNVQRNNDTNSSENNSSQSKNGNSSTGNNNQSRNNSSGQNSTNRNSASIPGKLVAVQTGIQNQNMVEIISGLSENETVIIQFPQSNNSNQNMMRSGMNGMNGGFGGTGNGAARTSGGGGRN</sequence>
<reference evidence="7" key="1">
    <citation type="submission" date="2020-12" db="EMBL/GenBank/DDBJ databases">
        <title>Clostridium thailandense sp. nov., a novel acetogenic bacterium isolated from peat land soil in Thailand.</title>
        <authorList>
            <person name="Chaikitkaew S."/>
            <person name="Birkeland N.K."/>
        </authorList>
    </citation>
    <scope>NUCLEOTIDE SEQUENCE</scope>
    <source>
        <strain evidence="7">DSM 17425</strain>
    </source>
</reference>
<gene>
    <name evidence="7" type="ORF">I6U51_00505</name>
</gene>
<dbReference type="PANTHER" id="PTHR32347:SF14">
    <property type="entry name" value="EFFLUX SYSTEM COMPONENT YKNX-RELATED"/>
    <property type="match status" value="1"/>
</dbReference>
<dbReference type="PANTHER" id="PTHR32347">
    <property type="entry name" value="EFFLUX SYSTEM COMPONENT YKNX-RELATED"/>
    <property type="match status" value="1"/>
</dbReference>
<name>A0A934LZP0_9CLOT</name>
<feature type="domain" description="YknX-like beta-barrel" evidence="6">
    <location>
        <begin position="275"/>
        <end position="347"/>
    </location>
</feature>
<feature type="region of interest" description="Disordered" evidence="4">
    <location>
        <begin position="379"/>
        <end position="435"/>
    </location>
</feature>
<accession>A0A934LZP0</accession>
<proteinExistence type="predicted"/>
<organism evidence="7 8">
    <name type="scientific">Clostridium aciditolerans</name>
    <dbReference type="NCBI Taxonomy" id="339861"/>
    <lineage>
        <taxon>Bacteria</taxon>
        <taxon>Bacillati</taxon>
        <taxon>Bacillota</taxon>
        <taxon>Clostridia</taxon>
        <taxon>Eubacteriales</taxon>
        <taxon>Clostridiaceae</taxon>
        <taxon>Clostridium</taxon>
    </lineage>
</organism>
<keyword evidence="8" id="KW-1185">Reference proteome</keyword>
<feature type="domain" description="Multidrug resistance protein MdtA-like barrel-sandwich hybrid" evidence="5">
    <location>
        <begin position="181"/>
        <end position="267"/>
    </location>
</feature>
<evidence type="ECO:0000256" key="4">
    <source>
        <dbReference type="SAM" id="MobiDB-lite"/>
    </source>
</evidence>
<feature type="compositionally biased region" description="Polar residues" evidence="4">
    <location>
        <begin position="379"/>
        <end position="392"/>
    </location>
</feature>
<dbReference type="GO" id="GO:0030313">
    <property type="term" value="C:cell envelope"/>
    <property type="evidence" value="ECO:0007669"/>
    <property type="project" value="UniProtKB-SubCell"/>
</dbReference>
<evidence type="ECO:0000256" key="1">
    <source>
        <dbReference type="ARBA" id="ARBA00004196"/>
    </source>
</evidence>
<keyword evidence="2 3" id="KW-0175">Coiled coil</keyword>
<evidence type="ECO:0000259" key="6">
    <source>
        <dbReference type="Pfam" id="PF25990"/>
    </source>
</evidence>
<dbReference type="Gene3D" id="2.40.50.100">
    <property type="match status" value="2"/>
</dbReference>
<dbReference type="SUPFAM" id="SSF111369">
    <property type="entry name" value="HlyD-like secretion proteins"/>
    <property type="match status" value="2"/>
</dbReference>
<evidence type="ECO:0000313" key="7">
    <source>
        <dbReference type="EMBL" id="MBI6871184.1"/>
    </source>
</evidence>